<dbReference type="Pfam" id="PF00072">
    <property type="entry name" value="Response_reg"/>
    <property type="match status" value="1"/>
</dbReference>
<keyword evidence="11" id="KW-1185">Reference proteome</keyword>
<dbReference type="SUPFAM" id="SSF52172">
    <property type="entry name" value="CheY-like"/>
    <property type="match status" value="1"/>
</dbReference>
<dbReference type="InterPro" id="IPR011006">
    <property type="entry name" value="CheY-like_superfamily"/>
</dbReference>
<dbReference type="SUPFAM" id="SSF55874">
    <property type="entry name" value="ATPase domain of HSP90 chaperone/DNA topoisomerase II/histidine kinase"/>
    <property type="match status" value="1"/>
</dbReference>
<dbReference type="STRING" id="211165.GCA_000317285_01952"/>
<comment type="catalytic activity">
    <reaction evidence="1">
        <text>ATP + protein L-histidine = ADP + protein N-phospho-L-histidine.</text>
        <dbReference type="EC" id="2.7.13.3"/>
    </reaction>
</comment>
<dbReference type="PANTHER" id="PTHR43065:SF50">
    <property type="entry name" value="HISTIDINE KINASE"/>
    <property type="match status" value="1"/>
</dbReference>
<dbReference type="CDD" id="cd19920">
    <property type="entry name" value="REC_PA4781-like"/>
    <property type="match status" value="1"/>
</dbReference>
<feature type="modified residue" description="4-aspartylphosphate" evidence="6">
    <location>
        <position position="57"/>
    </location>
</feature>
<dbReference type="Gene3D" id="3.40.50.2300">
    <property type="match status" value="1"/>
</dbReference>
<dbReference type="InterPro" id="IPR003661">
    <property type="entry name" value="HisK_dim/P_dom"/>
</dbReference>
<accession>A0A3S0XMY7</accession>
<dbReference type="PROSITE" id="PS50110">
    <property type="entry name" value="RESPONSE_REGULATORY"/>
    <property type="match status" value="1"/>
</dbReference>
<dbReference type="InterPro" id="IPR036097">
    <property type="entry name" value="HisK_dim/P_sf"/>
</dbReference>
<name>A0A3S0XMY7_CHLFR</name>
<feature type="domain" description="Histidine kinase" evidence="8">
    <location>
        <begin position="176"/>
        <end position="427"/>
    </location>
</feature>
<dbReference type="InterPro" id="IPR005467">
    <property type="entry name" value="His_kinase_dom"/>
</dbReference>
<dbReference type="GO" id="GO:0000155">
    <property type="term" value="F:phosphorelay sensor kinase activity"/>
    <property type="evidence" value="ECO:0007669"/>
    <property type="project" value="InterPro"/>
</dbReference>
<dbReference type="CDD" id="cd00082">
    <property type="entry name" value="HisKA"/>
    <property type="match status" value="1"/>
</dbReference>
<feature type="domain" description="Response regulatory" evidence="9">
    <location>
        <begin position="8"/>
        <end position="124"/>
    </location>
</feature>
<dbReference type="SMART" id="SM00448">
    <property type="entry name" value="REC"/>
    <property type="match status" value="1"/>
</dbReference>
<evidence type="ECO:0000313" key="11">
    <source>
        <dbReference type="Proteomes" id="UP000268857"/>
    </source>
</evidence>
<comment type="caution">
    <text evidence="10">The sequence shown here is derived from an EMBL/GenBank/DDBJ whole genome shotgun (WGS) entry which is preliminary data.</text>
</comment>
<evidence type="ECO:0000256" key="2">
    <source>
        <dbReference type="ARBA" id="ARBA00012438"/>
    </source>
</evidence>
<evidence type="ECO:0000256" key="7">
    <source>
        <dbReference type="SAM" id="Coils"/>
    </source>
</evidence>
<gene>
    <name evidence="10" type="ORF">PCC6912_55270</name>
</gene>
<dbReference type="EMBL" id="RSCJ01000033">
    <property type="protein sequence ID" value="RUR73750.1"/>
    <property type="molecule type" value="Genomic_DNA"/>
</dbReference>
<keyword evidence="4" id="KW-0418">Kinase</keyword>
<keyword evidence="5" id="KW-0902">Two-component regulatory system</keyword>
<feature type="coiled-coil region" evidence="7">
    <location>
        <begin position="140"/>
        <end position="167"/>
    </location>
</feature>
<evidence type="ECO:0000256" key="4">
    <source>
        <dbReference type="ARBA" id="ARBA00022777"/>
    </source>
</evidence>
<dbReference type="SMART" id="SM00388">
    <property type="entry name" value="HisKA"/>
    <property type="match status" value="1"/>
</dbReference>
<dbReference type="InterPro" id="IPR004358">
    <property type="entry name" value="Sig_transdc_His_kin-like_C"/>
</dbReference>
<keyword evidence="3 6" id="KW-0597">Phosphoprotein</keyword>
<dbReference type="RefSeq" id="WP_016877089.1">
    <property type="nucleotide sequence ID" value="NZ_AJLN01000061.1"/>
</dbReference>
<evidence type="ECO:0000256" key="6">
    <source>
        <dbReference type="PROSITE-ProRule" id="PRU00169"/>
    </source>
</evidence>
<dbReference type="Proteomes" id="UP000268857">
    <property type="component" value="Unassembled WGS sequence"/>
</dbReference>
<dbReference type="SUPFAM" id="SSF47384">
    <property type="entry name" value="Homodimeric domain of signal transducing histidine kinase"/>
    <property type="match status" value="1"/>
</dbReference>
<reference evidence="10 11" key="1">
    <citation type="journal article" date="2019" name="Genome Biol. Evol.">
        <title>Day and night: Metabolic profiles and evolutionary relationships of six axenic non-marine cyanobacteria.</title>
        <authorList>
            <person name="Will S.E."/>
            <person name="Henke P."/>
            <person name="Boedeker C."/>
            <person name="Huang S."/>
            <person name="Brinkmann H."/>
            <person name="Rohde M."/>
            <person name="Jarek M."/>
            <person name="Friedl T."/>
            <person name="Seufert S."/>
            <person name="Schumacher M."/>
            <person name="Overmann J."/>
            <person name="Neumann-Schaal M."/>
            <person name="Petersen J."/>
        </authorList>
    </citation>
    <scope>NUCLEOTIDE SEQUENCE [LARGE SCALE GENOMIC DNA]</scope>
    <source>
        <strain evidence="10 11">PCC 6912</strain>
    </source>
</reference>
<keyword evidence="4" id="KW-0808">Transferase</keyword>
<proteinExistence type="predicted"/>
<dbReference type="InterPro" id="IPR003594">
    <property type="entry name" value="HATPase_dom"/>
</dbReference>
<evidence type="ECO:0000259" key="8">
    <source>
        <dbReference type="PROSITE" id="PS50109"/>
    </source>
</evidence>
<evidence type="ECO:0000259" key="9">
    <source>
        <dbReference type="PROSITE" id="PS50110"/>
    </source>
</evidence>
<dbReference type="PRINTS" id="PR00344">
    <property type="entry name" value="BCTRLSENSOR"/>
</dbReference>
<protein>
    <recommendedName>
        <fullName evidence="2">histidine kinase</fullName>
        <ecNumber evidence="2">2.7.13.3</ecNumber>
    </recommendedName>
</protein>
<dbReference type="Gene3D" id="1.10.287.130">
    <property type="match status" value="1"/>
</dbReference>
<dbReference type="InterPro" id="IPR001789">
    <property type="entry name" value="Sig_transdc_resp-reg_receiver"/>
</dbReference>
<dbReference type="InterPro" id="IPR036890">
    <property type="entry name" value="HATPase_C_sf"/>
</dbReference>
<evidence type="ECO:0000313" key="10">
    <source>
        <dbReference type="EMBL" id="RUR73750.1"/>
    </source>
</evidence>
<evidence type="ECO:0000256" key="3">
    <source>
        <dbReference type="ARBA" id="ARBA00022553"/>
    </source>
</evidence>
<sequence length="428" mass="47960">MNITQQNSILIVDDTPNNIRILFNILHEVGFQVSVVKSGELALEKVTFIKPDLILLDVMMPGIDGFETCHHLKSEESTKDIPVIFMTALAEVENKVKGLKLGAVDYITKPIQVEEVLARVNVHLALRNTQIQLINEIHDRRQAEIELQQTLQELQQTQTQLVQSEKMSSLGQLVAGVAHEINNPVNFIYGNLTYADEYIQDLLKLVQVYQQHYSNPVSEVQTVIAGIELDFLTADLPKLIASMKVGAERIREIVLSLRVFSRLDEAEMKAVDIHECIDSTVMILGHRLKSQRDREEIQVIREYGNLPLVECYPGQLNQVFMNIIGNAIDALEISKDNTEIYPTIHIRTKTEGDRVIICIADNGSGMTKEVKQKIFDPFFTTKPVGIGTGMGLAISYQIVTEKHRGSLHCVSQPGQGTEFAIVIPVKQG</sequence>
<dbReference type="OrthoDB" id="569699at2"/>
<dbReference type="EC" id="2.7.13.3" evidence="2"/>
<dbReference type="SMART" id="SM00387">
    <property type="entry name" value="HATPase_c"/>
    <property type="match status" value="1"/>
</dbReference>
<organism evidence="10 11">
    <name type="scientific">Chlorogloeopsis fritschii PCC 6912</name>
    <dbReference type="NCBI Taxonomy" id="211165"/>
    <lineage>
        <taxon>Bacteria</taxon>
        <taxon>Bacillati</taxon>
        <taxon>Cyanobacteriota</taxon>
        <taxon>Cyanophyceae</taxon>
        <taxon>Nostocales</taxon>
        <taxon>Chlorogloeopsidaceae</taxon>
        <taxon>Chlorogloeopsis</taxon>
    </lineage>
</organism>
<keyword evidence="7" id="KW-0175">Coiled coil</keyword>
<dbReference type="Pfam" id="PF02518">
    <property type="entry name" value="HATPase_c"/>
    <property type="match status" value="1"/>
</dbReference>
<dbReference type="PROSITE" id="PS50109">
    <property type="entry name" value="HIS_KIN"/>
    <property type="match status" value="1"/>
</dbReference>
<evidence type="ECO:0000256" key="5">
    <source>
        <dbReference type="ARBA" id="ARBA00023012"/>
    </source>
</evidence>
<dbReference type="PANTHER" id="PTHR43065">
    <property type="entry name" value="SENSOR HISTIDINE KINASE"/>
    <property type="match status" value="1"/>
</dbReference>
<dbReference type="AlphaFoldDB" id="A0A3S0XMY7"/>
<dbReference type="Gene3D" id="3.30.565.10">
    <property type="entry name" value="Histidine kinase-like ATPase, C-terminal domain"/>
    <property type="match status" value="1"/>
</dbReference>
<evidence type="ECO:0000256" key="1">
    <source>
        <dbReference type="ARBA" id="ARBA00000085"/>
    </source>
</evidence>